<dbReference type="PANTHER" id="PTHR30489">
    <property type="entry name" value="LIPOPROTEIN-RELEASING SYSTEM TRANSMEMBRANE PROTEIN LOLE"/>
    <property type="match status" value="1"/>
</dbReference>
<sequence>MMILSLAVRNLLRNRRRSLATLLAMAIGSTSVLLFGGYSTNINQTMHTEYVQNGGHLQIQHRDFFLYGSGNPTSYGIADYTKILAAIQNDEVLRNMVLVATPTLQFGGIAGNYAAGVSRTITGNGFVAEDVNRMRRWNDFGLRSGSPVFALEGAPADAAIVGTGVARVLQLCDALKIARCPKPEKEKKVDGPAAPDDIAQLSLLETPAASGPAQGSSRRIEVLAGNSRGAPNVASLEVIRAEEQGFKEFDEVYVMMHLAKTQQLIYGKSEPKVTSIVIQLKHSEQIPAALVRLAPILEKFSVSQPLAVLDFRTLNPFYVQTIQLFDTIFGFIFALIGAIVLFTVSNTMNTAVVERTVEIGTLRAIGLRRSGIRQLFVTEGMLLGMGGAVLGVVVALVFSGIANQMGLTWSPPGGVDPLPLTLTVWGETRMILGTTVGLICIAVLSAWWPAHRAAKLDVVEALRHV</sequence>
<evidence type="ECO:0000256" key="6">
    <source>
        <dbReference type="ARBA" id="ARBA00023136"/>
    </source>
</evidence>
<feature type="transmembrane region" description="Helical" evidence="7">
    <location>
        <begin position="324"/>
        <end position="345"/>
    </location>
</feature>
<feature type="transmembrane region" description="Helical" evidence="7">
    <location>
        <begin position="375"/>
        <end position="402"/>
    </location>
</feature>
<keyword evidence="4 7" id="KW-0812">Transmembrane</keyword>
<dbReference type="Pfam" id="PF02687">
    <property type="entry name" value="FtsX"/>
    <property type="match status" value="1"/>
</dbReference>
<evidence type="ECO:0000256" key="7">
    <source>
        <dbReference type="SAM" id="Phobius"/>
    </source>
</evidence>
<dbReference type="RefSeq" id="WP_310372917.1">
    <property type="nucleotide sequence ID" value="NZ_JAVDXT010000002.1"/>
</dbReference>
<organism evidence="9 10">
    <name type="scientific">Rhodoferax ferrireducens</name>
    <dbReference type="NCBI Taxonomy" id="192843"/>
    <lineage>
        <taxon>Bacteria</taxon>
        <taxon>Pseudomonadati</taxon>
        <taxon>Pseudomonadota</taxon>
        <taxon>Betaproteobacteria</taxon>
        <taxon>Burkholderiales</taxon>
        <taxon>Comamonadaceae</taxon>
        <taxon>Rhodoferax</taxon>
    </lineage>
</organism>
<evidence type="ECO:0000259" key="8">
    <source>
        <dbReference type="Pfam" id="PF02687"/>
    </source>
</evidence>
<dbReference type="InterPro" id="IPR051447">
    <property type="entry name" value="Lipoprotein-release_system"/>
</dbReference>
<proteinExistence type="inferred from homology"/>
<keyword evidence="5 7" id="KW-1133">Transmembrane helix</keyword>
<evidence type="ECO:0000256" key="4">
    <source>
        <dbReference type="ARBA" id="ARBA00022692"/>
    </source>
</evidence>
<comment type="similarity">
    <text evidence="2">Belongs to the ABC-4 integral membrane protein family. LolC/E subfamily.</text>
</comment>
<evidence type="ECO:0000313" key="9">
    <source>
        <dbReference type="EMBL" id="MDR7377270.1"/>
    </source>
</evidence>
<evidence type="ECO:0000313" key="10">
    <source>
        <dbReference type="Proteomes" id="UP001180487"/>
    </source>
</evidence>
<keyword evidence="6 7" id="KW-0472">Membrane</keyword>
<keyword evidence="10" id="KW-1185">Reference proteome</keyword>
<gene>
    <name evidence="9" type="ORF">J2X19_001949</name>
</gene>
<evidence type="ECO:0000256" key="1">
    <source>
        <dbReference type="ARBA" id="ARBA00004651"/>
    </source>
</evidence>
<feature type="domain" description="ABC3 transporter permease C-terminal" evidence="8">
    <location>
        <begin position="331"/>
        <end position="457"/>
    </location>
</feature>
<dbReference type="Proteomes" id="UP001180487">
    <property type="component" value="Unassembled WGS sequence"/>
</dbReference>
<comment type="subcellular location">
    <subcellularLocation>
        <location evidence="1">Cell membrane</location>
        <topology evidence="1">Multi-pass membrane protein</topology>
    </subcellularLocation>
</comment>
<protein>
    <submittedName>
        <fullName evidence="9">ABC transport system permease protein</fullName>
    </submittedName>
</protein>
<dbReference type="EMBL" id="JAVDXT010000002">
    <property type="protein sequence ID" value="MDR7377270.1"/>
    <property type="molecule type" value="Genomic_DNA"/>
</dbReference>
<keyword evidence="3" id="KW-1003">Cell membrane</keyword>
<comment type="caution">
    <text evidence="9">The sequence shown here is derived from an EMBL/GenBank/DDBJ whole genome shotgun (WGS) entry which is preliminary data.</text>
</comment>
<evidence type="ECO:0000256" key="5">
    <source>
        <dbReference type="ARBA" id="ARBA00022989"/>
    </source>
</evidence>
<evidence type="ECO:0000256" key="2">
    <source>
        <dbReference type="ARBA" id="ARBA00005236"/>
    </source>
</evidence>
<name>A0ABU2C7F9_9BURK</name>
<evidence type="ECO:0000256" key="3">
    <source>
        <dbReference type="ARBA" id="ARBA00022475"/>
    </source>
</evidence>
<feature type="transmembrane region" description="Helical" evidence="7">
    <location>
        <begin position="430"/>
        <end position="448"/>
    </location>
</feature>
<dbReference type="PANTHER" id="PTHR30489:SF0">
    <property type="entry name" value="LIPOPROTEIN-RELEASING SYSTEM TRANSMEMBRANE PROTEIN LOLE"/>
    <property type="match status" value="1"/>
</dbReference>
<reference evidence="9 10" key="1">
    <citation type="submission" date="2023-07" db="EMBL/GenBank/DDBJ databases">
        <title>Sorghum-associated microbial communities from plants grown in Nebraska, USA.</title>
        <authorList>
            <person name="Schachtman D."/>
        </authorList>
    </citation>
    <scope>NUCLEOTIDE SEQUENCE [LARGE SCALE GENOMIC DNA]</scope>
    <source>
        <strain evidence="9 10">BE313</strain>
    </source>
</reference>
<dbReference type="InterPro" id="IPR003838">
    <property type="entry name" value="ABC3_permease_C"/>
</dbReference>
<accession>A0ABU2C7F9</accession>